<dbReference type="OrthoDB" id="3543701at2"/>
<reference evidence="2 3" key="1">
    <citation type="submission" date="2016-10" db="EMBL/GenBank/DDBJ databases">
        <authorList>
            <person name="de Groot N.N."/>
        </authorList>
    </citation>
    <scope>NUCLEOTIDE SEQUENCE [LARGE SCALE GENOMIC DNA]</scope>
    <source>
        <strain evidence="2 3">CGMCC 4.6533</strain>
    </source>
</reference>
<dbReference type="EMBL" id="FNDJ01000007">
    <property type="protein sequence ID" value="SDI83320.1"/>
    <property type="molecule type" value="Genomic_DNA"/>
</dbReference>
<proteinExistence type="predicted"/>
<dbReference type="AlphaFoldDB" id="A0A1G8NUY8"/>
<gene>
    <name evidence="2" type="ORF">SAMN05421869_107220</name>
</gene>
<accession>A0A1G8NUY8</accession>
<dbReference type="STRING" id="633440.SAMN05421869_107220"/>
<name>A0A1G8NUY8_9ACTN</name>
<organism evidence="2 3">
    <name type="scientific">Nonomuraea jiangxiensis</name>
    <dbReference type="NCBI Taxonomy" id="633440"/>
    <lineage>
        <taxon>Bacteria</taxon>
        <taxon>Bacillati</taxon>
        <taxon>Actinomycetota</taxon>
        <taxon>Actinomycetes</taxon>
        <taxon>Streptosporangiales</taxon>
        <taxon>Streptosporangiaceae</taxon>
        <taxon>Nonomuraea</taxon>
    </lineage>
</organism>
<evidence type="ECO:0000313" key="3">
    <source>
        <dbReference type="Proteomes" id="UP000199202"/>
    </source>
</evidence>
<sequence>MVAIGFLLLGAGLVMGVLLALADPVLLSRVGGARAEDGRPEADVVRLPPRSGGDREFEAA</sequence>
<evidence type="ECO:0000313" key="2">
    <source>
        <dbReference type="EMBL" id="SDI83320.1"/>
    </source>
</evidence>
<feature type="region of interest" description="Disordered" evidence="1">
    <location>
        <begin position="33"/>
        <end position="60"/>
    </location>
</feature>
<keyword evidence="3" id="KW-1185">Reference proteome</keyword>
<evidence type="ECO:0000256" key="1">
    <source>
        <dbReference type="SAM" id="MobiDB-lite"/>
    </source>
</evidence>
<dbReference type="RefSeq" id="WP_090932485.1">
    <property type="nucleotide sequence ID" value="NZ_FNDJ01000007.1"/>
</dbReference>
<protein>
    <submittedName>
        <fullName evidence="2">Uncharacterized protein</fullName>
    </submittedName>
</protein>
<dbReference type="Proteomes" id="UP000199202">
    <property type="component" value="Unassembled WGS sequence"/>
</dbReference>
<feature type="compositionally biased region" description="Basic and acidic residues" evidence="1">
    <location>
        <begin position="34"/>
        <end position="44"/>
    </location>
</feature>